<proteinExistence type="predicted"/>
<name>A0A2T5I6Z8_9PROT</name>
<reference evidence="1 2" key="1">
    <citation type="submission" date="2018-04" db="EMBL/GenBank/DDBJ databases">
        <title>Active sludge and wastewater microbial communities from Klosterneuburg, Austria.</title>
        <authorList>
            <person name="Wagner M."/>
        </authorList>
    </citation>
    <scope>NUCLEOTIDE SEQUENCE [LARGE SCALE GENOMIC DNA]</scope>
    <source>
        <strain evidence="1 2">Nl12</strain>
    </source>
</reference>
<organism evidence="1 2">
    <name type="scientific">Nitrosospira multiformis</name>
    <dbReference type="NCBI Taxonomy" id="1231"/>
    <lineage>
        <taxon>Bacteria</taxon>
        <taxon>Pseudomonadati</taxon>
        <taxon>Pseudomonadota</taxon>
        <taxon>Betaproteobacteria</taxon>
        <taxon>Nitrosomonadales</taxon>
        <taxon>Nitrosomonadaceae</taxon>
        <taxon>Nitrosospira</taxon>
    </lineage>
</organism>
<sequence length="262" mass="28810">MNKEAVNEPGKEWLANGVNILSSAALGAAGFLATSLEGGVLIGCMSGLSPIAGDVLARSLSRKENERVKTVAFLAAREIGFNMGAGMELRKDDFFEVKGTRPAAEEIFEGVLSTARAEHEESKLPYLANLYASIPFDPSVSRGEANRLIQQLELLTYQKMCILALLSREFGFEGLHKECIHNMKIWNDELPALMQDCIDLENQGLLTQVDYEQSPSNGPHSWGFVVPALLRIARPGCKLIDLAKLSQIPETDVHHIRETMKT</sequence>
<dbReference type="AlphaFoldDB" id="A0A2T5I6Z8"/>
<dbReference type="RefSeq" id="WP_107762931.1">
    <property type="nucleotide sequence ID" value="NZ_QAOK01000025.1"/>
</dbReference>
<gene>
    <name evidence="1" type="ORF">C8R21_12525</name>
</gene>
<dbReference type="Proteomes" id="UP000244152">
    <property type="component" value="Unassembled WGS sequence"/>
</dbReference>
<comment type="caution">
    <text evidence="1">The sequence shown here is derived from an EMBL/GenBank/DDBJ whole genome shotgun (WGS) entry which is preliminary data.</text>
</comment>
<dbReference type="EMBL" id="QAOK01000025">
    <property type="protein sequence ID" value="PTQ79590.1"/>
    <property type="molecule type" value="Genomic_DNA"/>
</dbReference>
<accession>A0A2T5I6Z8</accession>
<evidence type="ECO:0000313" key="2">
    <source>
        <dbReference type="Proteomes" id="UP000244152"/>
    </source>
</evidence>
<protein>
    <submittedName>
        <fullName evidence="1">Uncharacterized protein</fullName>
    </submittedName>
</protein>
<evidence type="ECO:0000313" key="1">
    <source>
        <dbReference type="EMBL" id="PTQ79590.1"/>
    </source>
</evidence>